<evidence type="ECO:0000313" key="2">
    <source>
        <dbReference type="Proteomes" id="UP000316688"/>
    </source>
</evidence>
<dbReference type="SUPFAM" id="SSF53756">
    <property type="entry name" value="UDP-Glycosyltransferase/glycogen phosphorylase"/>
    <property type="match status" value="1"/>
</dbReference>
<sequence>MGVSEVKILHVTDRDFPLTGDEGGAPQSLIALVDAQNKQGHDAGIVTTGSSRVASIHSISGRGGEAQKLLELCVDTGVDIVHFHAEANRLQPTLMQRRIMSVTHVRGLHDPSLDRSINRIYVSRSHAQQHRGRRYVYNGIDVQDIPYREDPGQYLAFLGKVRRSKKGAAEAIAAAKKCKHPLRIAGGRKFKIKETWLPFQSLISTLGVLGGGEKYEFLGNAKALLFPIRWEEPFGLVMIEAMATGTPVIAFNRGAVPEIVKDGVTGFVVEDLEGMCAAIGNISSLSRSQCRRHVQESFSIERTSSSVIGCYQDALAGSIW</sequence>
<keyword evidence="1" id="KW-0808">Transferase</keyword>
<accession>A0A557RMK0</accession>
<dbReference type="PANTHER" id="PTHR12526:SF595">
    <property type="entry name" value="BLL5217 PROTEIN"/>
    <property type="match status" value="1"/>
</dbReference>
<comment type="caution">
    <text evidence="1">The sequence shown here is derived from an EMBL/GenBank/DDBJ whole genome shotgun (WGS) entry which is preliminary data.</text>
</comment>
<dbReference type="GO" id="GO:0016740">
    <property type="term" value="F:transferase activity"/>
    <property type="evidence" value="ECO:0007669"/>
    <property type="project" value="UniProtKB-KW"/>
</dbReference>
<dbReference type="RefSeq" id="WP_144346952.1">
    <property type="nucleotide sequence ID" value="NZ_VMKP01000001.1"/>
</dbReference>
<dbReference type="EMBL" id="VMKP01000001">
    <property type="protein sequence ID" value="TVO66413.1"/>
    <property type="molecule type" value="Genomic_DNA"/>
</dbReference>
<dbReference type="Gene3D" id="3.40.50.2000">
    <property type="entry name" value="Glycogen Phosphorylase B"/>
    <property type="match status" value="2"/>
</dbReference>
<dbReference type="Proteomes" id="UP000316688">
    <property type="component" value="Unassembled WGS sequence"/>
</dbReference>
<keyword evidence="2" id="KW-1185">Reference proteome</keyword>
<name>A0A557RMK0_9GAMM</name>
<dbReference type="PANTHER" id="PTHR12526">
    <property type="entry name" value="GLYCOSYLTRANSFERASE"/>
    <property type="match status" value="1"/>
</dbReference>
<dbReference type="Pfam" id="PF13692">
    <property type="entry name" value="Glyco_trans_1_4"/>
    <property type="match status" value="1"/>
</dbReference>
<protein>
    <submittedName>
        <fullName evidence="1">Glycosyltransferase family 4 protein</fullName>
    </submittedName>
</protein>
<proteinExistence type="predicted"/>
<dbReference type="AlphaFoldDB" id="A0A557RMK0"/>
<gene>
    <name evidence="1" type="ORF">FPL11_01625</name>
</gene>
<organism evidence="1 2">
    <name type="scientific">Spiribacter aquaticus</name>
    <dbReference type="NCBI Taxonomy" id="1935996"/>
    <lineage>
        <taxon>Bacteria</taxon>
        <taxon>Pseudomonadati</taxon>
        <taxon>Pseudomonadota</taxon>
        <taxon>Gammaproteobacteria</taxon>
        <taxon>Chromatiales</taxon>
        <taxon>Ectothiorhodospiraceae</taxon>
        <taxon>Spiribacter</taxon>
    </lineage>
</organism>
<evidence type="ECO:0000313" key="1">
    <source>
        <dbReference type="EMBL" id="TVO66413.1"/>
    </source>
</evidence>
<reference evidence="1 2" key="1">
    <citation type="submission" date="2019-07" db="EMBL/GenBank/DDBJ databases">
        <title>Reclasification of Spiribacter aquaticus.</title>
        <authorList>
            <person name="Leon M.J."/>
            <person name="Sanchez-Porro C."/>
            <person name="Ventosa A."/>
        </authorList>
    </citation>
    <scope>NUCLEOTIDE SEQUENCE [LARGE SCALE GENOMIC DNA]</scope>
    <source>
        <strain evidence="1 2">SP30</strain>
    </source>
</reference>